<evidence type="ECO:0000313" key="1">
    <source>
        <dbReference type="EMBL" id="MQN12133.1"/>
    </source>
</evidence>
<accession>A0AA90UDZ1</accession>
<dbReference type="SUPFAM" id="SSF53756">
    <property type="entry name" value="UDP-Glycosyltransferase/glycogen phosphorylase"/>
    <property type="match status" value="1"/>
</dbReference>
<gene>
    <name evidence="1" type="ORF">F7D95_04715</name>
</gene>
<dbReference type="AlphaFoldDB" id="A0AA90UDZ1"/>
<reference evidence="2" key="1">
    <citation type="submission" date="2019-09" db="EMBL/GenBank/DDBJ databases">
        <title>Distinct polysaccharide growth profiles of human intestinal Prevotella copri isolates.</title>
        <authorList>
            <person name="Fehlner-Peach H."/>
            <person name="Magnabosco C."/>
            <person name="Raghavan V."/>
            <person name="Scher J.U."/>
            <person name="Tett A."/>
            <person name="Cox L.M."/>
            <person name="Gottsegen C."/>
            <person name="Watters A."/>
            <person name="Wiltshire- Gordon J.D."/>
            <person name="Segata N."/>
            <person name="Bonneau R."/>
            <person name="Littman D.R."/>
        </authorList>
    </citation>
    <scope>NUCLEOTIDE SEQUENCE [LARGE SCALE GENOMIC DNA]</scope>
    <source>
        <strain evidence="2">iAQ1179</strain>
    </source>
</reference>
<dbReference type="PANTHER" id="PTHR21015:SF22">
    <property type="entry name" value="GLYCOSYLTRANSFERASE"/>
    <property type="match status" value="1"/>
</dbReference>
<organism evidence="1 2">
    <name type="scientific">Segatella copri</name>
    <dbReference type="NCBI Taxonomy" id="165179"/>
    <lineage>
        <taxon>Bacteria</taxon>
        <taxon>Pseudomonadati</taxon>
        <taxon>Bacteroidota</taxon>
        <taxon>Bacteroidia</taxon>
        <taxon>Bacteroidales</taxon>
        <taxon>Prevotellaceae</taxon>
        <taxon>Segatella</taxon>
    </lineage>
</organism>
<evidence type="ECO:0000313" key="2">
    <source>
        <dbReference type="Proteomes" id="UP000442105"/>
    </source>
</evidence>
<dbReference type="EMBL" id="VZCW01000114">
    <property type="protein sequence ID" value="MQN12133.1"/>
    <property type="molecule type" value="Genomic_DNA"/>
</dbReference>
<dbReference type="Gene3D" id="3.40.50.2000">
    <property type="entry name" value="Glycogen Phosphorylase B"/>
    <property type="match status" value="1"/>
</dbReference>
<protein>
    <submittedName>
        <fullName evidence="1">Glycosyltransferase</fullName>
    </submittedName>
</protein>
<comment type="caution">
    <text evidence="1">The sequence shown here is derived from an EMBL/GenBank/DDBJ whole genome shotgun (WGS) entry which is preliminary data.</text>
</comment>
<sequence>MHQPLRQQNIRCFKDVKRKMKVIFVIQGEGRGHLTQALALKQMLLHEGHEVVKVLVGKSKNRVIPEFFQDKIGNPIEVFDSPNFLPSKDNRKFNLLRSLTYNTLLAPSYLSSIHLIRKNIQESGADIIINFYEVLCGITCSLFRFGIPEVCIGHQYLFLHPSFQMPGKYSFSESLLKFFTRITCVGATAKLALSIRDYEDEPVHGIKVVPPLLRQEAKTIIRHHGDYIMGYMLNAGFAEDVKAWHEKHPHTQLHFFWDQPDAPEELKVDDTLSFHRINDEKFLKMMAGCKAFATTAGFESVCEALYMGKPCMLIPAHVEQECNAMDAEREMAGVVSDDFDIDKLKAFARDYEEDVEFRMWENHADTRIIAAIENAYETYYHRKENQAYEEENDSIVAASSLVVPARRVWQG</sequence>
<proteinExistence type="predicted"/>
<dbReference type="GO" id="GO:0016757">
    <property type="term" value="F:glycosyltransferase activity"/>
    <property type="evidence" value="ECO:0007669"/>
    <property type="project" value="TreeGrafter"/>
</dbReference>
<dbReference type="Proteomes" id="UP000442105">
    <property type="component" value="Unassembled WGS sequence"/>
</dbReference>
<dbReference type="PANTHER" id="PTHR21015">
    <property type="entry name" value="UDP-N-ACETYLGLUCOSAMINE--N-ACETYLMURAMYL-(PENTAPEPTIDE) PYROPHOSPHORYL-UNDECAPRENOL N-ACETYLGLUCOSAMINE TRANSFERASE 1"/>
    <property type="match status" value="1"/>
</dbReference>
<name>A0AA90UDZ1_9BACT</name>
<dbReference type="Pfam" id="PF13528">
    <property type="entry name" value="Glyco_trans_1_3"/>
    <property type="match status" value="1"/>
</dbReference>